<accession>A0A2P2QRI3</accession>
<feature type="chain" id="PRO_5015117526" evidence="1">
    <location>
        <begin position="20"/>
        <end position="63"/>
    </location>
</feature>
<evidence type="ECO:0000256" key="1">
    <source>
        <dbReference type="SAM" id="SignalP"/>
    </source>
</evidence>
<organism evidence="2">
    <name type="scientific">Rhizophora mucronata</name>
    <name type="common">Asiatic mangrove</name>
    <dbReference type="NCBI Taxonomy" id="61149"/>
    <lineage>
        <taxon>Eukaryota</taxon>
        <taxon>Viridiplantae</taxon>
        <taxon>Streptophyta</taxon>
        <taxon>Embryophyta</taxon>
        <taxon>Tracheophyta</taxon>
        <taxon>Spermatophyta</taxon>
        <taxon>Magnoliopsida</taxon>
        <taxon>eudicotyledons</taxon>
        <taxon>Gunneridae</taxon>
        <taxon>Pentapetalae</taxon>
        <taxon>rosids</taxon>
        <taxon>fabids</taxon>
        <taxon>Malpighiales</taxon>
        <taxon>Rhizophoraceae</taxon>
        <taxon>Rhizophora</taxon>
    </lineage>
</organism>
<sequence length="63" mass="7105">MANMFFHQLIGLFASPFSALDEHELKSCTRNFSRSIKGGLAQVTISVLKSSWKNQKDLLSVIY</sequence>
<protein>
    <submittedName>
        <fullName evidence="2">Uncharacterized protein</fullName>
    </submittedName>
</protein>
<dbReference type="EMBL" id="GGEC01089089">
    <property type="protein sequence ID" value="MBX69573.1"/>
    <property type="molecule type" value="Transcribed_RNA"/>
</dbReference>
<feature type="signal peptide" evidence="1">
    <location>
        <begin position="1"/>
        <end position="19"/>
    </location>
</feature>
<reference evidence="2" key="1">
    <citation type="submission" date="2018-02" db="EMBL/GenBank/DDBJ databases">
        <title>Rhizophora mucronata_Transcriptome.</title>
        <authorList>
            <person name="Meera S.P."/>
            <person name="Sreeshan A."/>
            <person name="Augustine A."/>
        </authorList>
    </citation>
    <scope>NUCLEOTIDE SEQUENCE</scope>
    <source>
        <tissue evidence="2">Leaf</tissue>
    </source>
</reference>
<dbReference type="AlphaFoldDB" id="A0A2P2QRI3"/>
<evidence type="ECO:0000313" key="2">
    <source>
        <dbReference type="EMBL" id="MBX69573.1"/>
    </source>
</evidence>
<proteinExistence type="predicted"/>
<keyword evidence="1" id="KW-0732">Signal</keyword>
<name>A0A2P2QRI3_RHIMU</name>